<feature type="domain" description="PAC" evidence="9">
    <location>
        <begin position="516"/>
        <end position="568"/>
    </location>
</feature>
<evidence type="ECO:0000259" key="7">
    <source>
        <dbReference type="PROSITE" id="PS50109"/>
    </source>
</evidence>
<dbReference type="InterPro" id="IPR005467">
    <property type="entry name" value="His_kinase_dom"/>
</dbReference>
<dbReference type="InterPro" id="IPR000014">
    <property type="entry name" value="PAS"/>
</dbReference>
<dbReference type="RefSeq" id="WP_073111346.1">
    <property type="nucleotide sequence ID" value="NZ_FQYN01000007.1"/>
</dbReference>
<proteinExistence type="predicted"/>
<keyword evidence="5" id="KW-0418">Kinase</keyword>
<dbReference type="Gene3D" id="3.30.565.10">
    <property type="entry name" value="Histidine kinase-like ATPase, C-terminal domain"/>
    <property type="match status" value="1"/>
</dbReference>
<dbReference type="SUPFAM" id="SSF55874">
    <property type="entry name" value="ATPase domain of HSP90 chaperone/DNA topoisomerase II/histidine kinase"/>
    <property type="match status" value="1"/>
</dbReference>
<dbReference type="InterPro" id="IPR052162">
    <property type="entry name" value="Sensor_kinase/Photoreceptor"/>
</dbReference>
<evidence type="ECO:0000256" key="2">
    <source>
        <dbReference type="ARBA" id="ARBA00012438"/>
    </source>
</evidence>
<dbReference type="InterPro" id="IPR000700">
    <property type="entry name" value="PAS-assoc_C"/>
</dbReference>
<dbReference type="InterPro" id="IPR013655">
    <property type="entry name" value="PAS_fold_3"/>
</dbReference>
<accession>A0A1M6K3W4</accession>
<evidence type="ECO:0000256" key="5">
    <source>
        <dbReference type="ARBA" id="ARBA00022777"/>
    </source>
</evidence>
<dbReference type="PROSITE" id="PS50109">
    <property type="entry name" value="HIS_KIN"/>
    <property type="match status" value="1"/>
</dbReference>
<dbReference type="SMART" id="SM00387">
    <property type="entry name" value="HATPase_c"/>
    <property type="match status" value="1"/>
</dbReference>
<dbReference type="PROSITE" id="PS50112">
    <property type="entry name" value="PAS"/>
    <property type="match status" value="1"/>
</dbReference>
<feature type="coiled-coil region" evidence="6">
    <location>
        <begin position="559"/>
        <end position="597"/>
    </location>
</feature>
<dbReference type="Gene3D" id="3.30.450.20">
    <property type="entry name" value="PAS domain"/>
    <property type="match status" value="3"/>
</dbReference>
<dbReference type="Pfam" id="PF08447">
    <property type="entry name" value="PAS_3"/>
    <property type="match status" value="1"/>
</dbReference>
<dbReference type="SMART" id="SM00388">
    <property type="entry name" value="HisKA"/>
    <property type="match status" value="1"/>
</dbReference>
<feature type="domain" description="Histidine kinase" evidence="7">
    <location>
        <begin position="607"/>
        <end position="822"/>
    </location>
</feature>
<dbReference type="NCBIfam" id="TIGR00229">
    <property type="entry name" value="sensory_box"/>
    <property type="match status" value="1"/>
</dbReference>
<dbReference type="InterPro" id="IPR036890">
    <property type="entry name" value="HATPase_C_sf"/>
</dbReference>
<dbReference type="InterPro" id="IPR004358">
    <property type="entry name" value="Sig_transdc_His_kin-like_C"/>
</dbReference>
<feature type="domain" description="PAS" evidence="8">
    <location>
        <begin position="443"/>
        <end position="498"/>
    </location>
</feature>
<keyword evidence="11" id="KW-1185">Reference proteome</keyword>
<dbReference type="SMART" id="SM00086">
    <property type="entry name" value="PAC"/>
    <property type="match status" value="2"/>
</dbReference>
<evidence type="ECO:0000256" key="1">
    <source>
        <dbReference type="ARBA" id="ARBA00000085"/>
    </source>
</evidence>
<dbReference type="EMBL" id="FQYN01000007">
    <property type="protein sequence ID" value="SHJ53661.1"/>
    <property type="molecule type" value="Genomic_DNA"/>
</dbReference>
<evidence type="ECO:0000256" key="6">
    <source>
        <dbReference type="SAM" id="Coils"/>
    </source>
</evidence>
<dbReference type="InterPro" id="IPR003661">
    <property type="entry name" value="HisK_dim/P_dom"/>
</dbReference>
<feature type="coiled-coil region" evidence="6">
    <location>
        <begin position="274"/>
        <end position="319"/>
    </location>
</feature>
<dbReference type="EC" id="2.7.13.3" evidence="2"/>
<dbReference type="SMART" id="SM00091">
    <property type="entry name" value="PAS"/>
    <property type="match status" value="3"/>
</dbReference>
<dbReference type="SUPFAM" id="SSF47384">
    <property type="entry name" value="Homodimeric domain of signal transducing histidine kinase"/>
    <property type="match status" value="1"/>
</dbReference>
<dbReference type="AlphaFoldDB" id="A0A1M6K3W4"/>
<dbReference type="InterPro" id="IPR036097">
    <property type="entry name" value="HisK_dim/P_sf"/>
</dbReference>
<dbReference type="SUPFAM" id="SSF55785">
    <property type="entry name" value="PYP-like sensor domain (PAS domain)"/>
    <property type="match status" value="3"/>
</dbReference>
<evidence type="ECO:0000313" key="10">
    <source>
        <dbReference type="EMBL" id="SHJ53661.1"/>
    </source>
</evidence>
<dbReference type="PANTHER" id="PTHR43304:SF1">
    <property type="entry name" value="PAC DOMAIN-CONTAINING PROTEIN"/>
    <property type="match status" value="1"/>
</dbReference>
<evidence type="ECO:0000313" key="11">
    <source>
        <dbReference type="Proteomes" id="UP000184418"/>
    </source>
</evidence>
<dbReference type="InterPro" id="IPR035965">
    <property type="entry name" value="PAS-like_dom_sf"/>
</dbReference>
<dbReference type="GO" id="GO:0000155">
    <property type="term" value="F:phosphorelay sensor kinase activity"/>
    <property type="evidence" value="ECO:0007669"/>
    <property type="project" value="InterPro"/>
</dbReference>
<dbReference type="PANTHER" id="PTHR43304">
    <property type="entry name" value="PHYTOCHROME-LIKE PROTEIN CPH1"/>
    <property type="match status" value="1"/>
</dbReference>
<dbReference type="Pfam" id="PF00512">
    <property type="entry name" value="HisKA"/>
    <property type="match status" value="1"/>
</dbReference>
<dbReference type="InterPro" id="IPR013656">
    <property type="entry name" value="PAS_4"/>
</dbReference>
<dbReference type="PRINTS" id="PR00344">
    <property type="entry name" value="BCTRLSENSOR"/>
</dbReference>
<protein>
    <recommendedName>
        <fullName evidence="2">histidine kinase</fullName>
        <ecNumber evidence="2">2.7.13.3</ecNumber>
    </recommendedName>
</protein>
<reference evidence="10 11" key="1">
    <citation type="submission" date="2016-11" db="EMBL/GenBank/DDBJ databases">
        <authorList>
            <person name="Jaros S."/>
            <person name="Januszkiewicz K."/>
            <person name="Wedrychowicz H."/>
        </authorList>
    </citation>
    <scope>NUCLEOTIDE SEQUENCE [LARGE SCALE GENOMIC DNA]</scope>
    <source>
        <strain evidence="10 11">DSM 21074</strain>
    </source>
</reference>
<evidence type="ECO:0000259" key="9">
    <source>
        <dbReference type="PROSITE" id="PS50113"/>
    </source>
</evidence>
<dbReference type="Pfam" id="PF02518">
    <property type="entry name" value="HATPase_c"/>
    <property type="match status" value="1"/>
</dbReference>
<evidence type="ECO:0000259" key="8">
    <source>
        <dbReference type="PROSITE" id="PS50112"/>
    </source>
</evidence>
<dbReference type="Proteomes" id="UP000184418">
    <property type="component" value="Unassembled WGS sequence"/>
</dbReference>
<feature type="domain" description="PAC" evidence="9">
    <location>
        <begin position="387"/>
        <end position="442"/>
    </location>
</feature>
<dbReference type="STRING" id="1121955.SAMN02745146_3382"/>
<dbReference type="CDD" id="cd00130">
    <property type="entry name" value="PAS"/>
    <property type="match status" value="1"/>
</dbReference>
<dbReference type="OrthoDB" id="9766459at2"/>
<keyword evidence="6" id="KW-0175">Coiled coil</keyword>
<dbReference type="InterPro" id="IPR003594">
    <property type="entry name" value="HATPase_dom"/>
</dbReference>
<comment type="catalytic activity">
    <reaction evidence="1">
        <text>ATP + protein L-histidine = ADP + protein N-phospho-L-histidine.</text>
        <dbReference type="EC" id="2.7.13.3"/>
    </reaction>
</comment>
<evidence type="ECO:0000256" key="4">
    <source>
        <dbReference type="ARBA" id="ARBA00022679"/>
    </source>
</evidence>
<dbReference type="Pfam" id="PF08448">
    <property type="entry name" value="PAS_4"/>
    <property type="match status" value="2"/>
</dbReference>
<sequence length="822" mass="92091">MPAPNTPPPATPEALLETLLDVSLTGIILFRPVYAVDGGGEIVDLAYVRLNLAAQRMLQLPECPPETFLTRYPNATEAGIFAFYRDTFLSGAPGRYDVNYQHDGLDNYFRLAAYRCETLLVVSFTDTADHDRTAVEQALRESQARERASRAEAEAQRQRLHDMIAQAPALIASLAGPTHVVQLANKGFRQLFDNREMVGKTYREAVPELQDQEFFALLDRVYATGETYYGNEVPAYLDQPTHSPRVPRYFNFIYQATRDATGAVAGVLIFAYEVTEQVQARRQVQRLNEELEARVRERTQQLEAALRGAERQGERLNTLFMQAPAPIVILDGPTLVYQLVNPAYQQIFPGRVLLGRPLLEALPELAGTLIPNLLQEVFQTGETRVAQEMPVLLARHEGGPLEEIYWTFTCQPRRDAQGTVDGVLAIAHEVTDQVRARQVVMESEQNFRRMADSAPAMLWVTDPQGYCTYLNAQWYAFTGQSEAEALGIGWTRVVHPDDAPGAEAAFLDACARRIPFHYLYRLRRHDGVYRWAVDSGLPRFSATGEYEGIVGTVIDIHEQKLAEQALQKLTQKLRRARDEAQDLNTELQTTNQHLTRTNVDLDNFIYTASHDLKAPITNIEGLLAVLNDQLAEISLVSADVAPVLGMMYESVARFQRTIDQLSDVTKLQKEHGQPTTEVLLAPVVHDVRQDLQPLLRETAARLDVELNDCVSVSFSAKNLRSVLFNLLSNALKYRHPDRAPHIRLHCHLEPGHTVLTVQDNGLGLTSEQLPELFGMFRRLHSHIEGSGLGLYMVKRSVENAGGKVVVTSKIGEGSAFAVYFPR</sequence>
<organism evidence="10 11">
    <name type="scientific">Hymenobacter daecheongensis DSM 21074</name>
    <dbReference type="NCBI Taxonomy" id="1121955"/>
    <lineage>
        <taxon>Bacteria</taxon>
        <taxon>Pseudomonadati</taxon>
        <taxon>Bacteroidota</taxon>
        <taxon>Cytophagia</taxon>
        <taxon>Cytophagales</taxon>
        <taxon>Hymenobacteraceae</taxon>
        <taxon>Hymenobacter</taxon>
    </lineage>
</organism>
<dbReference type="Gene3D" id="1.10.287.130">
    <property type="match status" value="1"/>
</dbReference>
<evidence type="ECO:0000256" key="3">
    <source>
        <dbReference type="ARBA" id="ARBA00022553"/>
    </source>
</evidence>
<dbReference type="PROSITE" id="PS50113">
    <property type="entry name" value="PAC"/>
    <property type="match status" value="2"/>
</dbReference>
<name>A0A1M6K3W4_9BACT</name>
<keyword evidence="3" id="KW-0597">Phosphoprotein</keyword>
<gene>
    <name evidence="10" type="ORF">SAMN02745146_3382</name>
</gene>
<dbReference type="InterPro" id="IPR001610">
    <property type="entry name" value="PAC"/>
</dbReference>
<keyword evidence="4" id="KW-0808">Transferase</keyword>
<dbReference type="FunFam" id="3.30.450.20:FF:000099">
    <property type="entry name" value="Sensory box sensor histidine kinase"/>
    <property type="match status" value="1"/>
</dbReference>
<dbReference type="CDD" id="cd00082">
    <property type="entry name" value="HisKA"/>
    <property type="match status" value="1"/>
</dbReference>